<comment type="caution">
    <text evidence="5">The sequence shown here is derived from an EMBL/GenBank/DDBJ whole genome shotgun (WGS) entry which is preliminary data.</text>
</comment>
<dbReference type="GO" id="GO:0050661">
    <property type="term" value="F:NADP binding"/>
    <property type="evidence" value="ECO:0007669"/>
    <property type="project" value="InterPro"/>
</dbReference>
<dbReference type="PIRSF" id="PIRSF000103">
    <property type="entry name" value="HIBADH"/>
    <property type="match status" value="1"/>
</dbReference>
<dbReference type="GO" id="GO:0140673">
    <property type="term" value="P:transcription elongation-coupled chromatin remodeling"/>
    <property type="evidence" value="ECO:0007669"/>
    <property type="project" value="TreeGrafter"/>
</dbReference>
<evidence type="ECO:0000313" key="5">
    <source>
        <dbReference type="EMBL" id="TQM71789.1"/>
    </source>
</evidence>
<dbReference type="PANTHER" id="PTHR43580">
    <property type="entry name" value="OXIDOREDUCTASE GLYR1-RELATED"/>
    <property type="match status" value="1"/>
</dbReference>
<evidence type="ECO:0000259" key="4">
    <source>
        <dbReference type="Pfam" id="PF21761"/>
    </source>
</evidence>
<dbReference type="RefSeq" id="WP_221635423.1">
    <property type="nucleotide sequence ID" value="NZ_VFPO01000001.1"/>
</dbReference>
<dbReference type="Gene3D" id="1.10.1040.10">
    <property type="entry name" value="N-(1-d-carboxylethyl)-l-norvaline Dehydrogenase, domain 2"/>
    <property type="match status" value="1"/>
</dbReference>
<dbReference type="InterPro" id="IPR015815">
    <property type="entry name" value="HIBADH-related"/>
</dbReference>
<dbReference type="InterPro" id="IPR013328">
    <property type="entry name" value="6PGD_dom2"/>
</dbReference>
<accession>A0A543IMM9</accession>
<keyword evidence="2" id="KW-0560">Oxidoreductase</keyword>
<gene>
    <name evidence="5" type="ORF">FHX41_5564</name>
</gene>
<comment type="similarity">
    <text evidence="1">Belongs to the HIBADH-related family.</text>
</comment>
<name>A0A543IMM9_9ACTN</name>
<feature type="domain" description="NADPH-dependent reductive aminase-like C-terminal" evidence="4">
    <location>
        <begin position="161"/>
        <end position="259"/>
    </location>
</feature>
<feature type="domain" description="6-phosphogluconate dehydrogenase NADP-binding" evidence="3">
    <location>
        <begin position="5"/>
        <end position="154"/>
    </location>
</feature>
<evidence type="ECO:0000259" key="3">
    <source>
        <dbReference type="Pfam" id="PF03446"/>
    </source>
</evidence>
<evidence type="ECO:0000313" key="6">
    <source>
        <dbReference type="Proteomes" id="UP000316706"/>
    </source>
</evidence>
<dbReference type="AlphaFoldDB" id="A0A543IMM9"/>
<dbReference type="GO" id="GO:0031491">
    <property type="term" value="F:nucleosome binding"/>
    <property type="evidence" value="ECO:0007669"/>
    <property type="project" value="TreeGrafter"/>
</dbReference>
<protein>
    <submittedName>
        <fullName evidence="5">3-hydroxyisobutyrate dehydrogenase-like beta-hydroxyacid dehydrogenase</fullName>
    </submittedName>
</protein>
<dbReference type="EMBL" id="VFPO01000001">
    <property type="protein sequence ID" value="TQM71789.1"/>
    <property type="molecule type" value="Genomic_DNA"/>
</dbReference>
<organism evidence="5 6">
    <name type="scientific">Actinomadura hallensis</name>
    <dbReference type="NCBI Taxonomy" id="337895"/>
    <lineage>
        <taxon>Bacteria</taxon>
        <taxon>Bacillati</taxon>
        <taxon>Actinomycetota</taxon>
        <taxon>Actinomycetes</taxon>
        <taxon>Streptosporangiales</taxon>
        <taxon>Thermomonosporaceae</taxon>
        <taxon>Actinomadura</taxon>
    </lineage>
</organism>
<dbReference type="GO" id="GO:0003677">
    <property type="term" value="F:DNA binding"/>
    <property type="evidence" value="ECO:0007669"/>
    <property type="project" value="TreeGrafter"/>
</dbReference>
<dbReference type="InterPro" id="IPR036291">
    <property type="entry name" value="NAD(P)-bd_dom_sf"/>
</dbReference>
<dbReference type="InterPro" id="IPR048666">
    <property type="entry name" value="RedAm-like_C"/>
</dbReference>
<sequence>MNTQRIGILGMGSMGRALASTLLEAGHAVTVWNRTPGKAGDVLALGAHEASSPEEAIEASDLTIACLLDAASVRETLTPAMPTLTGRTLVNLTSGSPRQARDLAGWLGKHEVRFLTGGVLAVPPAIGTDEAVILYSGPRDLFGRVAPTLAPLARPHWVGGDPGFAALYDMAALSGMYGMIAGVVHAMTLVQADGGDVEAFQREVLQPWMEQMLPLMFAESDPDESNAGMQATALEIMLGASADAGVPAELAGHLRAALWEMRRAAA</sequence>
<dbReference type="PANTHER" id="PTHR43580:SF2">
    <property type="entry name" value="CYTOKINE-LIKE NUCLEAR FACTOR N-PAC"/>
    <property type="match status" value="1"/>
</dbReference>
<dbReference type="Gene3D" id="3.40.50.720">
    <property type="entry name" value="NAD(P)-binding Rossmann-like Domain"/>
    <property type="match status" value="1"/>
</dbReference>
<evidence type="ECO:0000256" key="2">
    <source>
        <dbReference type="ARBA" id="ARBA00023002"/>
    </source>
</evidence>
<dbReference type="GO" id="GO:0000785">
    <property type="term" value="C:chromatin"/>
    <property type="evidence" value="ECO:0007669"/>
    <property type="project" value="TreeGrafter"/>
</dbReference>
<dbReference type="GO" id="GO:0016491">
    <property type="term" value="F:oxidoreductase activity"/>
    <property type="evidence" value="ECO:0007669"/>
    <property type="project" value="UniProtKB-KW"/>
</dbReference>
<reference evidence="5 6" key="1">
    <citation type="submission" date="2019-06" db="EMBL/GenBank/DDBJ databases">
        <title>Sequencing the genomes of 1000 actinobacteria strains.</title>
        <authorList>
            <person name="Klenk H.-P."/>
        </authorList>
    </citation>
    <scope>NUCLEOTIDE SEQUENCE [LARGE SCALE GENOMIC DNA]</scope>
    <source>
        <strain evidence="5 6">DSM 45043</strain>
    </source>
</reference>
<dbReference type="Pfam" id="PF03446">
    <property type="entry name" value="NAD_binding_2"/>
    <property type="match status" value="1"/>
</dbReference>
<evidence type="ECO:0000256" key="1">
    <source>
        <dbReference type="ARBA" id="ARBA00009080"/>
    </source>
</evidence>
<keyword evidence="6" id="KW-1185">Reference proteome</keyword>
<dbReference type="SUPFAM" id="SSF51735">
    <property type="entry name" value="NAD(P)-binding Rossmann-fold domains"/>
    <property type="match status" value="1"/>
</dbReference>
<dbReference type="Pfam" id="PF21761">
    <property type="entry name" value="RedAm-like_C"/>
    <property type="match status" value="1"/>
</dbReference>
<proteinExistence type="inferred from homology"/>
<dbReference type="Proteomes" id="UP000316706">
    <property type="component" value="Unassembled WGS sequence"/>
</dbReference>
<dbReference type="InterPro" id="IPR006115">
    <property type="entry name" value="6PGDH_NADP-bd"/>
</dbReference>
<dbReference type="InterPro" id="IPR051265">
    <property type="entry name" value="HIBADH-related_NP60_sf"/>
</dbReference>